<accession>A0ABU4YZV6</accession>
<proteinExistence type="predicted"/>
<evidence type="ECO:0000313" key="2">
    <source>
        <dbReference type="Proteomes" id="UP001271249"/>
    </source>
</evidence>
<gene>
    <name evidence="1" type="ORF">RFN29_13045</name>
</gene>
<comment type="caution">
    <text evidence="1">The sequence shown here is derived from an EMBL/GenBank/DDBJ whole genome shotgun (WGS) entry which is preliminary data.</text>
</comment>
<dbReference type="Proteomes" id="UP001271249">
    <property type="component" value="Unassembled WGS sequence"/>
</dbReference>
<keyword evidence="2" id="KW-1185">Reference proteome</keyword>
<protein>
    <recommendedName>
        <fullName evidence="3">Ribbon-helix-helix protein CopG domain-containing protein</fullName>
    </recommendedName>
</protein>
<sequence length="97" mass="10534">MSRHQFVNELESTADRIADVPRADLQLMLRRAALMLRNVTGLVLDPSVEESLSGLAAEMGHSKAELVRTIVGDWLVANAYLPVPYALDEESAADGNA</sequence>
<evidence type="ECO:0008006" key="3">
    <source>
        <dbReference type="Google" id="ProtNLM"/>
    </source>
</evidence>
<name>A0ABU4YZV6_9HYPH</name>
<dbReference type="RefSeq" id="WP_320226487.1">
    <property type="nucleotide sequence ID" value="NZ_JAVIJC010000011.1"/>
</dbReference>
<evidence type="ECO:0000313" key="1">
    <source>
        <dbReference type="EMBL" id="MDX8492506.1"/>
    </source>
</evidence>
<organism evidence="1 2">
    <name type="scientific">Mesorhizobium captivum</name>
    <dbReference type="NCBI Taxonomy" id="3072319"/>
    <lineage>
        <taxon>Bacteria</taxon>
        <taxon>Pseudomonadati</taxon>
        <taxon>Pseudomonadota</taxon>
        <taxon>Alphaproteobacteria</taxon>
        <taxon>Hyphomicrobiales</taxon>
        <taxon>Phyllobacteriaceae</taxon>
        <taxon>Mesorhizobium</taxon>
    </lineage>
</organism>
<dbReference type="EMBL" id="JAVIJC010000011">
    <property type="protein sequence ID" value="MDX8492506.1"/>
    <property type="molecule type" value="Genomic_DNA"/>
</dbReference>
<reference evidence="1 2" key="1">
    <citation type="submission" date="2023-08" db="EMBL/GenBank/DDBJ databases">
        <title>Implementing the SeqCode for naming new Mesorhizobium species isolated from Vachellia karroo root nodules.</title>
        <authorList>
            <person name="Van Lill M."/>
        </authorList>
    </citation>
    <scope>NUCLEOTIDE SEQUENCE [LARGE SCALE GENOMIC DNA]</scope>
    <source>
        <strain evidence="1 2">VK22B</strain>
    </source>
</reference>